<dbReference type="Proteomes" id="UP001372338">
    <property type="component" value="Unassembled WGS sequence"/>
</dbReference>
<gene>
    <name evidence="2" type="ORF">RIF29_26301</name>
</gene>
<dbReference type="AlphaFoldDB" id="A0AAN9I1L8"/>
<comment type="caution">
    <text evidence="2">The sequence shown here is derived from an EMBL/GenBank/DDBJ whole genome shotgun (WGS) entry which is preliminary data.</text>
</comment>
<reference evidence="2 3" key="1">
    <citation type="submission" date="2024-01" db="EMBL/GenBank/DDBJ databases">
        <title>The genomes of 5 underutilized Papilionoideae crops provide insights into root nodulation and disease resistanc.</title>
        <authorList>
            <person name="Yuan L."/>
        </authorList>
    </citation>
    <scope>NUCLEOTIDE SEQUENCE [LARGE SCALE GENOMIC DNA]</scope>
    <source>
        <strain evidence="2">ZHUSHIDOU_FW_LH</strain>
        <tissue evidence="2">Leaf</tissue>
    </source>
</reference>
<evidence type="ECO:0000313" key="3">
    <source>
        <dbReference type="Proteomes" id="UP001372338"/>
    </source>
</evidence>
<sequence length="132" mass="14457">MKDLVIDIIDDDVSNELHEFALASPDNEDEEVNGQLLPSFSQLAKDNGKSLFDSIKHPTTIEANKEKFIEMSPEVARLKNQLFQTSPSDSSNKKQKSTFVSLSFSLSGNSSNKKVRTSVSRKGSHGGGKTVV</sequence>
<dbReference type="EMBL" id="JAYWIO010000005">
    <property type="protein sequence ID" value="KAK7260335.1"/>
    <property type="molecule type" value="Genomic_DNA"/>
</dbReference>
<evidence type="ECO:0000313" key="2">
    <source>
        <dbReference type="EMBL" id="KAK7260335.1"/>
    </source>
</evidence>
<keyword evidence="3" id="KW-1185">Reference proteome</keyword>
<accession>A0AAN9I1L8</accession>
<proteinExistence type="predicted"/>
<organism evidence="2 3">
    <name type="scientific">Crotalaria pallida</name>
    <name type="common">Smooth rattlebox</name>
    <name type="synonym">Crotalaria striata</name>
    <dbReference type="NCBI Taxonomy" id="3830"/>
    <lineage>
        <taxon>Eukaryota</taxon>
        <taxon>Viridiplantae</taxon>
        <taxon>Streptophyta</taxon>
        <taxon>Embryophyta</taxon>
        <taxon>Tracheophyta</taxon>
        <taxon>Spermatophyta</taxon>
        <taxon>Magnoliopsida</taxon>
        <taxon>eudicotyledons</taxon>
        <taxon>Gunneridae</taxon>
        <taxon>Pentapetalae</taxon>
        <taxon>rosids</taxon>
        <taxon>fabids</taxon>
        <taxon>Fabales</taxon>
        <taxon>Fabaceae</taxon>
        <taxon>Papilionoideae</taxon>
        <taxon>50 kb inversion clade</taxon>
        <taxon>genistoids sensu lato</taxon>
        <taxon>core genistoids</taxon>
        <taxon>Crotalarieae</taxon>
        <taxon>Crotalaria</taxon>
    </lineage>
</organism>
<feature type="region of interest" description="Disordered" evidence="1">
    <location>
        <begin position="104"/>
        <end position="132"/>
    </location>
</feature>
<protein>
    <submittedName>
        <fullName evidence="2">Uncharacterized protein</fullName>
    </submittedName>
</protein>
<name>A0AAN9I1L8_CROPI</name>
<evidence type="ECO:0000256" key="1">
    <source>
        <dbReference type="SAM" id="MobiDB-lite"/>
    </source>
</evidence>